<dbReference type="RefSeq" id="WP_133328563.1">
    <property type="nucleotide sequence ID" value="NZ_SMYL01000005.1"/>
</dbReference>
<evidence type="ECO:0000313" key="3">
    <source>
        <dbReference type="Proteomes" id="UP000294829"/>
    </source>
</evidence>
<dbReference type="NCBIfam" id="TIGR03725">
    <property type="entry name" value="T6A_YeaZ"/>
    <property type="match status" value="1"/>
</dbReference>
<gene>
    <name evidence="2" type="primary">tsaB</name>
    <name evidence="2" type="ORF">E2I14_11400</name>
</gene>
<dbReference type="Gene3D" id="3.30.420.40">
    <property type="match status" value="2"/>
</dbReference>
<dbReference type="GO" id="GO:0005829">
    <property type="term" value="C:cytosol"/>
    <property type="evidence" value="ECO:0007669"/>
    <property type="project" value="TreeGrafter"/>
</dbReference>
<evidence type="ECO:0000259" key="1">
    <source>
        <dbReference type="Pfam" id="PF00814"/>
    </source>
</evidence>
<comment type="caution">
    <text evidence="2">The sequence shown here is derived from an EMBL/GenBank/DDBJ whole genome shotgun (WGS) entry which is preliminary data.</text>
</comment>
<dbReference type="EMBL" id="SMYL01000005">
    <property type="protein sequence ID" value="TDK65550.1"/>
    <property type="molecule type" value="Genomic_DNA"/>
</dbReference>
<dbReference type="GO" id="GO:0016740">
    <property type="term" value="F:transferase activity"/>
    <property type="evidence" value="ECO:0007669"/>
    <property type="project" value="UniProtKB-KW"/>
</dbReference>
<reference evidence="2 3" key="1">
    <citation type="submission" date="2019-03" db="EMBL/GenBank/DDBJ databases">
        <title>Sapientia aquatica gen. nov., sp. nov., isolated from a crater lake.</title>
        <authorList>
            <person name="Felfoldi T."/>
            <person name="Szabo A."/>
            <person name="Toth E."/>
            <person name="Schumann P."/>
            <person name="Keki Z."/>
            <person name="Marialigeti K."/>
            <person name="Mathe I."/>
        </authorList>
    </citation>
    <scope>NUCLEOTIDE SEQUENCE [LARGE SCALE GENOMIC DNA]</scope>
    <source>
        <strain evidence="2 3">SA-152</strain>
    </source>
</reference>
<dbReference type="PANTHER" id="PTHR11735">
    <property type="entry name" value="TRNA N6-ADENOSINE THREONYLCARBAMOYLTRANSFERASE"/>
    <property type="match status" value="1"/>
</dbReference>
<keyword evidence="3" id="KW-1185">Reference proteome</keyword>
<dbReference type="PANTHER" id="PTHR11735:SF11">
    <property type="entry name" value="TRNA THREONYLCARBAMOYLADENOSINE BIOSYNTHESIS PROTEIN TSAB"/>
    <property type="match status" value="1"/>
</dbReference>
<accession>A0A4V3AUP5</accession>
<dbReference type="AlphaFoldDB" id="A0A4V3AUP5"/>
<dbReference type="InterPro" id="IPR022496">
    <property type="entry name" value="T6A_TsaB"/>
</dbReference>
<dbReference type="GO" id="GO:0002949">
    <property type="term" value="P:tRNA threonylcarbamoyladenosine modification"/>
    <property type="evidence" value="ECO:0007669"/>
    <property type="project" value="InterPro"/>
</dbReference>
<name>A0A4V3AUP5_9BURK</name>
<organism evidence="2 3">
    <name type="scientific">Sapientia aquatica</name>
    <dbReference type="NCBI Taxonomy" id="1549640"/>
    <lineage>
        <taxon>Bacteria</taxon>
        <taxon>Pseudomonadati</taxon>
        <taxon>Pseudomonadota</taxon>
        <taxon>Betaproteobacteria</taxon>
        <taxon>Burkholderiales</taxon>
        <taxon>Oxalobacteraceae</taxon>
        <taxon>Sapientia</taxon>
    </lineage>
</organism>
<dbReference type="CDD" id="cd24032">
    <property type="entry name" value="ASKHA_NBD_TsaB"/>
    <property type="match status" value="1"/>
</dbReference>
<dbReference type="OrthoDB" id="9809995at2"/>
<dbReference type="Proteomes" id="UP000294829">
    <property type="component" value="Unassembled WGS sequence"/>
</dbReference>
<keyword evidence="2" id="KW-0808">Transferase</keyword>
<sequence length="246" mass="26093">MLKNSPSTHIILAIETSSEQASVALLINQQLIQRVASGVTTHSQSILPMLQEMLQEAGIALSDCSAIAFGSGPGSFTGVRTACGVVQGLAFGANLPVIPMVTLLALAQSCRECSEANNVLCALDARMGEVYWAQYRFDSVLQTWRTVIEPTLSAPALVVPEMTAGLQLIGNGFAAYADQFTLPNELINAAVNTVPQAQAIARLALVELLAGRTFNPDQAQPLYLRNKIALTIAERAEQSAQPAASK</sequence>
<proteinExistence type="predicted"/>
<dbReference type="InterPro" id="IPR000905">
    <property type="entry name" value="Gcp-like_dom"/>
</dbReference>
<dbReference type="InterPro" id="IPR043129">
    <property type="entry name" value="ATPase_NBD"/>
</dbReference>
<protein>
    <submittedName>
        <fullName evidence="2">tRNA (Adenosine(37)-N6)-threonylcarbamoyltransferase complex dimerization subunit type 1 TsaB</fullName>
    </submittedName>
</protein>
<dbReference type="SUPFAM" id="SSF53067">
    <property type="entry name" value="Actin-like ATPase domain"/>
    <property type="match status" value="2"/>
</dbReference>
<feature type="domain" description="Gcp-like" evidence="1">
    <location>
        <begin position="41"/>
        <end position="234"/>
    </location>
</feature>
<dbReference type="Pfam" id="PF00814">
    <property type="entry name" value="TsaD"/>
    <property type="match status" value="1"/>
</dbReference>
<evidence type="ECO:0000313" key="2">
    <source>
        <dbReference type="EMBL" id="TDK65550.1"/>
    </source>
</evidence>